<dbReference type="Gene3D" id="1.10.287.110">
    <property type="entry name" value="DnaJ domain"/>
    <property type="match status" value="1"/>
</dbReference>
<name>A0A176WQV3_MARPO</name>
<dbReference type="AlphaFoldDB" id="A0A176WQV3"/>
<keyword evidence="4" id="KW-1185">Reference proteome</keyword>
<evidence type="ECO:0000313" key="3">
    <source>
        <dbReference type="EMBL" id="OAE35489.1"/>
    </source>
</evidence>
<keyword evidence="1" id="KW-0175">Coiled coil</keyword>
<accession>A0A176WQV3</accession>
<feature type="compositionally biased region" description="Basic and acidic residues" evidence="2">
    <location>
        <begin position="534"/>
        <end position="727"/>
    </location>
</feature>
<evidence type="ECO:0000256" key="1">
    <source>
        <dbReference type="ARBA" id="ARBA00023054"/>
    </source>
</evidence>
<feature type="compositionally biased region" description="Low complexity" evidence="2">
    <location>
        <begin position="173"/>
        <end position="182"/>
    </location>
</feature>
<feature type="region of interest" description="Disordered" evidence="2">
    <location>
        <begin position="48"/>
        <end position="147"/>
    </location>
</feature>
<protein>
    <recommendedName>
        <fullName evidence="5">J domain-containing protein</fullName>
    </recommendedName>
</protein>
<feature type="compositionally biased region" description="Basic and acidic residues" evidence="2">
    <location>
        <begin position="301"/>
        <end position="319"/>
    </location>
</feature>
<feature type="compositionally biased region" description="Basic and acidic residues" evidence="2">
    <location>
        <begin position="455"/>
        <end position="469"/>
    </location>
</feature>
<dbReference type="FunFam" id="1.10.287.110:FF:000009">
    <property type="entry name" value="Auxilin-related protein 1"/>
    <property type="match status" value="1"/>
</dbReference>
<feature type="compositionally biased region" description="Low complexity" evidence="2">
    <location>
        <begin position="239"/>
        <end position="249"/>
    </location>
</feature>
<sequence length="949" mass="104204">MVEEESVVTLFLDLQQKLISSPTTFRARTYEVMEDFASILVRDYGLKPQGKSAPMSSTKVSPGVGSSRASGYGSERKSGSGRMSGNASTFGGQDDVPYVTRKNGNTKSSGRSTYGGDDLFSPGNYDDVFGGPPKSSSAGPRYDGVFGEAQEAARAPVYDDLFGGLGVNESKGKLSSPSGLSPRAVSPRRTPFAASEPAGFDELLPGFSSEPAKARSSGDAKASTDGDPFVPPLIDDPLSSAPSNSSSAPFIDPMDVFTVPPTMPPINTSTDGPRVSSNTSGAFDGFDIFDSFPAQSSVDASKPRESSQSSRDDLKKTVEDLNSEYSTGIREQSPTEEPEPLERDLPTVETSEAYNISSKSSPFFSFKSDDGMDTPVAPGSSSKPADDSQAGLFASPLDSPVPYKSRSRSSPFGEVKERWLTVNDVKLVTKPSQVPPPSRPPPIPGSGRYGSASRPRVDHMESVGQDDRFVSWPSANSTASVTYANSSEEEQTGGATPGGSRKDFFGKVDYKTNPGSNAGDDEKDGDEDLAAAAKLREKERQEAEDIRIARERKKEIRDAEAREEREKERARRYKEKEREREKDRAAVQRVTLEARERAAQDARDRAQRSAVERATQEARERAAHQAQIRAEKERAAVERANKEARDRAEQRAAVEKAQRDRAEQKAAVERAAAEARERAEKIAVERAQAEARERAEKAAAEKAAERAAERQRESERREAAEKARERSQQQQQQQQRKGSEHDLDAFFNPGLRATPPFSEPKQKTSSMNSNSDNGVRRPTNNPRPSVPPEDYLSSLFNDPSPNSQSTEDPSRGKPRNGAHERSQQRAAKAIYEIKQREQEMQREQAEKHRAADQLDAEIRRWAAGKEGNLRALLSTLQYVLWPECGWQPVSLSDLITAASVKKTYRKATLHVHPDKVQQKGATVQQKYIAEKVFDLLKEASNKFNSEELF</sequence>
<dbReference type="GO" id="GO:0072583">
    <property type="term" value="P:clathrin-dependent endocytosis"/>
    <property type="evidence" value="ECO:0007669"/>
    <property type="project" value="TreeGrafter"/>
</dbReference>
<feature type="region of interest" description="Disordered" evidence="2">
    <location>
        <begin position="166"/>
        <end position="828"/>
    </location>
</feature>
<feature type="compositionally biased region" description="Polar residues" evidence="2">
    <location>
        <begin position="265"/>
        <end position="281"/>
    </location>
</feature>
<feature type="compositionally biased region" description="Polar residues" evidence="2">
    <location>
        <begin position="473"/>
        <end position="486"/>
    </location>
</feature>
<dbReference type="PANTHER" id="PTHR23172">
    <property type="entry name" value="AUXILIN/CYCLIN G-ASSOCIATED KINASE-RELATED"/>
    <property type="match status" value="1"/>
</dbReference>
<dbReference type="GO" id="GO:0072318">
    <property type="term" value="P:clathrin coat disassembly"/>
    <property type="evidence" value="ECO:0007669"/>
    <property type="project" value="TreeGrafter"/>
</dbReference>
<reference evidence="3" key="1">
    <citation type="submission" date="2016-03" db="EMBL/GenBank/DDBJ databases">
        <title>Mechanisms controlling the formation of the plant cell surface in tip-growing cells are functionally conserved among land plants.</title>
        <authorList>
            <person name="Honkanen S."/>
            <person name="Jones V.A."/>
            <person name="Morieri G."/>
            <person name="Champion C."/>
            <person name="Hetherington A.J."/>
            <person name="Kelly S."/>
            <person name="Saint-Marcoux D."/>
            <person name="Proust H."/>
            <person name="Prescott H."/>
            <person name="Dolan L."/>
        </authorList>
    </citation>
    <scope>NUCLEOTIDE SEQUENCE [LARGE SCALE GENOMIC DNA]</scope>
    <source>
        <tissue evidence="3">Whole gametophyte</tissue>
    </source>
</reference>
<evidence type="ECO:0000256" key="2">
    <source>
        <dbReference type="SAM" id="MobiDB-lite"/>
    </source>
</evidence>
<evidence type="ECO:0008006" key="5">
    <source>
        <dbReference type="Google" id="ProtNLM"/>
    </source>
</evidence>
<organism evidence="3 4">
    <name type="scientific">Marchantia polymorpha subsp. ruderalis</name>
    <dbReference type="NCBI Taxonomy" id="1480154"/>
    <lineage>
        <taxon>Eukaryota</taxon>
        <taxon>Viridiplantae</taxon>
        <taxon>Streptophyta</taxon>
        <taxon>Embryophyta</taxon>
        <taxon>Marchantiophyta</taxon>
        <taxon>Marchantiopsida</taxon>
        <taxon>Marchantiidae</taxon>
        <taxon>Marchantiales</taxon>
        <taxon>Marchantiaceae</taxon>
        <taxon>Marchantia</taxon>
    </lineage>
</organism>
<feature type="compositionally biased region" description="Polar residues" evidence="2">
    <location>
        <begin position="794"/>
        <end position="807"/>
    </location>
</feature>
<feature type="compositionally biased region" description="Polar residues" evidence="2">
    <location>
        <begin position="102"/>
        <end position="112"/>
    </location>
</feature>
<dbReference type="Proteomes" id="UP000077202">
    <property type="component" value="Unassembled WGS sequence"/>
</dbReference>
<feature type="compositionally biased region" description="Polar residues" evidence="2">
    <location>
        <begin position="81"/>
        <end position="91"/>
    </location>
</feature>
<dbReference type="InterPro" id="IPR036869">
    <property type="entry name" value="J_dom_sf"/>
</dbReference>
<dbReference type="PANTHER" id="PTHR23172:SF19">
    <property type="entry name" value="J DOMAIN-CONTAINING PROTEIN"/>
    <property type="match status" value="1"/>
</dbReference>
<dbReference type="GO" id="GO:0030276">
    <property type="term" value="F:clathrin binding"/>
    <property type="evidence" value="ECO:0007669"/>
    <property type="project" value="TreeGrafter"/>
</dbReference>
<feature type="compositionally biased region" description="Basic and acidic residues" evidence="2">
    <location>
        <begin position="212"/>
        <end position="224"/>
    </location>
</feature>
<proteinExistence type="predicted"/>
<feature type="compositionally biased region" description="Polar residues" evidence="2">
    <location>
        <begin position="763"/>
        <end position="783"/>
    </location>
</feature>
<dbReference type="EMBL" id="LVLJ01000170">
    <property type="protein sequence ID" value="OAE35489.1"/>
    <property type="molecule type" value="Genomic_DNA"/>
</dbReference>
<feature type="compositionally biased region" description="Pro residues" evidence="2">
    <location>
        <begin position="433"/>
        <end position="444"/>
    </location>
</feature>
<feature type="compositionally biased region" description="Low complexity" evidence="2">
    <location>
        <begin position="357"/>
        <end position="366"/>
    </location>
</feature>
<feature type="compositionally biased region" description="Basic and acidic residues" evidence="2">
    <location>
        <begin position="500"/>
        <end position="510"/>
    </location>
</feature>
<dbReference type="GO" id="GO:0031982">
    <property type="term" value="C:vesicle"/>
    <property type="evidence" value="ECO:0007669"/>
    <property type="project" value="TreeGrafter"/>
</dbReference>
<evidence type="ECO:0000313" key="4">
    <source>
        <dbReference type="Proteomes" id="UP000077202"/>
    </source>
</evidence>
<dbReference type="GO" id="GO:0005737">
    <property type="term" value="C:cytoplasm"/>
    <property type="evidence" value="ECO:0007669"/>
    <property type="project" value="TreeGrafter"/>
</dbReference>
<comment type="caution">
    <text evidence="3">The sequence shown here is derived from an EMBL/GenBank/DDBJ whole genome shotgun (WGS) entry which is preliminary data.</text>
</comment>
<feature type="compositionally biased region" description="Acidic residues" evidence="2">
    <location>
        <begin position="519"/>
        <end position="529"/>
    </location>
</feature>
<dbReference type="SUPFAM" id="SSF46565">
    <property type="entry name" value="Chaperone J-domain"/>
    <property type="match status" value="1"/>
</dbReference>
<gene>
    <name evidence="3" type="ORF">AXG93_2189s1230</name>
</gene>
<feature type="compositionally biased region" description="Polar residues" evidence="2">
    <location>
        <begin position="323"/>
        <end position="332"/>
    </location>
</feature>